<gene>
    <name evidence="1" type="ORF">SAMN04488541_10594</name>
</gene>
<dbReference type="STRING" id="1003.SAMN04488541_10594"/>
<sequence length="214" mass="23992">MKTYFLKICCLLYLTASIFTSCKSNKEPVNPSESIKMDFQGEILGYQLSLKLGEDNIINNSSVLFTLPDVFADPSEVQLGATLQNENYYLSLTAPKLKYSVYNFDAVKQLLNVGKKNIGTESLTSDVNANENTFVFMFSSKKLFNSNKAFISKGMEGHSLEITEAKEIPGEAGFEKGIEITAKINCRLYSGDTYEGDLKNGMMTLKYFYAPYRK</sequence>
<accession>A0A1I2JR71</accession>
<evidence type="ECO:0000313" key="1">
    <source>
        <dbReference type="EMBL" id="SFF56410.1"/>
    </source>
</evidence>
<dbReference type="EMBL" id="FONY01000059">
    <property type="protein sequence ID" value="SFF56410.1"/>
    <property type="molecule type" value="Genomic_DNA"/>
</dbReference>
<protein>
    <submittedName>
        <fullName evidence="1">Uncharacterized protein</fullName>
    </submittedName>
</protein>
<evidence type="ECO:0000313" key="2">
    <source>
        <dbReference type="Proteomes" id="UP000199513"/>
    </source>
</evidence>
<dbReference type="OrthoDB" id="908824at2"/>
<keyword evidence="2" id="KW-1185">Reference proteome</keyword>
<name>A0A1I2JR71_9BACT</name>
<proteinExistence type="predicted"/>
<reference evidence="1 2" key="1">
    <citation type="submission" date="2016-10" db="EMBL/GenBank/DDBJ databases">
        <authorList>
            <person name="de Groot N.N."/>
        </authorList>
    </citation>
    <scope>NUCLEOTIDE SEQUENCE [LARGE SCALE GENOMIC DNA]</scope>
    <source>
        <strain>GEY</strain>
        <strain evidence="2">DSM 9560</strain>
    </source>
</reference>
<dbReference type="RefSeq" id="WP_143091034.1">
    <property type="nucleotide sequence ID" value="NZ_FONY01000059.1"/>
</dbReference>
<dbReference type="AlphaFoldDB" id="A0A1I2JR71"/>
<organism evidence="1 2">
    <name type="scientific">Thermoflexibacter ruber</name>
    <dbReference type="NCBI Taxonomy" id="1003"/>
    <lineage>
        <taxon>Bacteria</taxon>
        <taxon>Pseudomonadati</taxon>
        <taxon>Bacteroidota</taxon>
        <taxon>Cytophagia</taxon>
        <taxon>Cytophagales</taxon>
        <taxon>Thermoflexibacteraceae</taxon>
        <taxon>Thermoflexibacter</taxon>
    </lineage>
</organism>
<dbReference type="Proteomes" id="UP000199513">
    <property type="component" value="Unassembled WGS sequence"/>
</dbReference>
<dbReference type="PROSITE" id="PS51257">
    <property type="entry name" value="PROKAR_LIPOPROTEIN"/>
    <property type="match status" value="1"/>
</dbReference>